<organism evidence="2 3">
    <name type="scientific">Megalodesulfovibrio gigas (strain ATCC 19364 / DSM 1382 / NCIMB 9332 / VKM B-1759)</name>
    <name type="common">Desulfovibrio gigas</name>
    <dbReference type="NCBI Taxonomy" id="1121448"/>
    <lineage>
        <taxon>Bacteria</taxon>
        <taxon>Pseudomonadati</taxon>
        <taxon>Thermodesulfobacteriota</taxon>
        <taxon>Desulfovibrionia</taxon>
        <taxon>Desulfovibrionales</taxon>
        <taxon>Desulfovibrionaceae</taxon>
        <taxon>Megalodesulfovibrio</taxon>
    </lineage>
</organism>
<dbReference type="eggNOG" id="ENOG50317ZP">
    <property type="taxonomic scope" value="Bacteria"/>
</dbReference>
<reference evidence="3" key="2">
    <citation type="submission" date="2013-07" db="EMBL/GenBank/DDBJ databases">
        <authorList>
            <person name="Morais-Silva F.O."/>
            <person name="Rezende A.M."/>
            <person name="Pimentel C."/>
            <person name="Resende D.M."/>
            <person name="Santos C.I."/>
            <person name="Clemente C."/>
            <person name="de Oliveira L.M."/>
            <person name="da Silva S.M."/>
            <person name="Costa D.A."/>
            <person name="Varela-Raposo A."/>
            <person name="Horacio E.C.A."/>
            <person name="Matos M."/>
            <person name="Flores O."/>
            <person name="Ruiz J.C."/>
            <person name="Rodrigues-Pousada C."/>
        </authorList>
    </citation>
    <scope>NUCLEOTIDE SEQUENCE [LARGE SCALE GENOMIC DNA]</scope>
    <source>
        <strain evidence="3">ATCC 19364 / DSM 1382 / NCIMB 9332 / VKM B-1759</strain>
    </source>
</reference>
<dbReference type="STRING" id="1121448.DGI_3533"/>
<evidence type="ECO:0000313" key="2">
    <source>
        <dbReference type="EMBL" id="AGW15209.1"/>
    </source>
</evidence>
<dbReference type="Gene3D" id="1.25.40.10">
    <property type="entry name" value="Tetratricopeptide repeat domain"/>
    <property type="match status" value="1"/>
</dbReference>
<dbReference type="AlphaFoldDB" id="T2GG57"/>
<evidence type="ECO:0000313" key="3">
    <source>
        <dbReference type="Proteomes" id="UP000016587"/>
    </source>
</evidence>
<dbReference type="PATRIC" id="fig|1121448.10.peg.3484"/>
<protein>
    <submittedName>
        <fullName evidence="2">Uncharacterized protein</fullName>
    </submittedName>
</protein>
<dbReference type="Pfam" id="PF14559">
    <property type="entry name" value="TPR_19"/>
    <property type="match status" value="1"/>
</dbReference>
<keyword evidence="3" id="KW-1185">Reference proteome</keyword>
<feature type="compositionally biased region" description="Basic and acidic residues" evidence="1">
    <location>
        <begin position="7"/>
        <end position="24"/>
    </location>
</feature>
<feature type="region of interest" description="Disordered" evidence="1">
    <location>
        <begin position="1"/>
        <end position="27"/>
    </location>
</feature>
<dbReference type="Proteomes" id="UP000016587">
    <property type="component" value="Chromosome"/>
</dbReference>
<reference evidence="2 3" key="1">
    <citation type="journal article" date="2013" name="J. Bacteriol.">
        <title>Roles of HynAB and Ech, the only two hydrogenases found in the model sulfate reducer Desulfovibrio gigas.</title>
        <authorList>
            <person name="Morais-Silva F.O."/>
            <person name="Santos C.I."/>
            <person name="Rodrigues R."/>
            <person name="Pereira I.A."/>
            <person name="Rodrigues-Pousada C."/>
        </authorList>
    </citation>
    <scope>NUCLEOTIDE SEQUENCE [LARGE SCALE GENOMIC DNA]</scope>
    <source>
        <strain evidence="3">ATCC 19364 / DSM 1382 / NCIMB 9332 / VKM B-1759</strain>
    </source>
</reference>
<dbReference type="SUPFAM" id="SSF48452">
    <property type="entry name" value="TPR-like"/>
    <property type="match status" value="1"/>
</dbReference>
<accession>T2GG57</accession>
<dbReference type="EMBL" id="CP006585">
    <property type="protein sequence ID" value="AGW15209.1"/>
    <property type="molecule type" value="Genomic_DNA"/>
</dbReference>
<dbReference type="HOGENOM" id="CLU_1319216_0_0_7"/>
<proteinExistence type="predicted"/>
<name>T2GG57_MEGG1</name>
<sequence length="208" mass="22700">MPPGVKELAEKNRPQTEDTKRKQAAEQADADAMARRVALARDGNVALAAGNLDEAALHFRTFVKEAPQEAMPRLCLGRCLYDLGQYIQARVEFQRALALTENGPAHQRDHATLFLGLCFLRLGKYWKAYDLWQAWHPQGVSGLAQALDETLPGIKEMADTQSGPEIATENAGEDAGLPLAASIETAIAKTPWAHLPPMIPTLPPVQQA</sequence>
<evidence type="ECO:0000256" key="1">
    <source>
        <dbReference type="SAM" id="MobiDB-lite"/>
    </source>
</evidence>
<dbReference type="KEGG" id="dgg:DGI_3533"/>
<dbReference type="InterPro" id="IPR011990">
    <property type="entry name" value="TPR-like_helical_dom_sf"/>
</dbReference>
<gene>
    <name evidence="2" type="ORF">DGI_3533</name>
</gene>